<feature type="compositionally biased region" description="Basic and acidic residues" evidence="1">
    <location>
        <begin position="147"/>
        <end position="179"/>
    </location>
</feature>
<protein>
    <submittedName>
        <fullName evidence="3">Uncharacterized protein</fullName>
    </submittedName>
</protein>
<gene>
    <name evidence="3" type="ORF">VP01_1283g2</name>
</gene>
<proteinExistence type="predicted"/>
<feature type="transmembrane region" description="Helical" evidence="2">
    <location>
        <begin position="37"/>
        <end position="54"/>
    </location>
</feature>
<evidence type="ECO:0000256" key="1">
    <source>
        <dbReference type="SAM" id="MobiDB-lite"/>
    </source>
</evidence>
<evidence type="ECO:0000256" key="2">
    <source>
        <dbReference type="SAM" id="Phobius"/>
    </source>
</evidence>
<dbReference type="Proteomes" id="UP000037035">
    <property type="component" value="Unassembled WGS sequence"/>
</dbReference>
<reference evidence="3 4" key="1">
    <citation type="submission" date="2015-08" db="EMBL/GenBank/DDBJ databases">
        <title>Next Generation Sequencing and Analysis of the Genome of Puccinia sorghi L Schw, the Causal Agent of Maize Common Rust.</title>
        <authorList>
            <person name="Rochi L."/>
            <person name="Burguener G."/>
            <person name="Darino M."/>
            <person name="Turjanski A."/>
            <person name="Kreff E."/>
            <person name="Dieguez M.J."/>
            <person name="Sacco F."/>
        </authorList>
    </citation>
    <scope>NUCLEOTIDE SEQUENCE [LARGE SCALE GENOMIC DNA]</scope>
    <source>
        <strain evidence="3 4">RO10H11247</strain>
    </source>
</reference>
<name>A0A0L6VNK0_9BASI</name>
<comment type="caution">
    <text evidence="3">The sequence shown here is derived from an EMBL/GenBank/DDBJ whole genome shotgun (WGS) entry which is preliminary data.</text>
</comment>
<sequence length="426" mass="49265">MPYCSPLPISSLFSYFPVVIHHSIFPVVVIHHSMFPVVYSVLVLVILVSVKHYSPISLIRSKTSQVLQIKFKIWVKNYHTKVNWLLESVKKVFLNLADDQAGWWDEVGLIIQPLLESISSIKISSLASLEIWKKTKGFYYQQDERDEQNKQDENRNENYLKDHKDLRMRRTEEKRETNNKKKSTTPLSEAITTENNQSPEALTSLDEDESSGEPSLNPQWIEKETAADQLSAAARAELDSDTSKEVRLCMKLWDDSSLITFFLGSTLCLIRMTQHMALLHATILVLHNLKNQISNAFPGLLTYKYWAHKFRVIRGSTSFELSERNKLLEIWVIIWPTCSFIKWPKCLNNCLLNTENGRESLFNSTQNIKGQKKYLLINCYLGVVWCGVVWCGVVVLRDELPEFRFVTFHMSRTRTQGEVPHPQPTL</sequence>
<evidence type="ECO:0000313" key="4">
    <source>
        <dbReference type="Proteomes" id="UP000037035"/>
    </source>
</evidence>
<keyword evidence="2" id="KW-1133">Transmembrane helix</keyword>
<keyword evidence="2" id="KW-0472">Membrane</keyword>
<keyword evidence="4" id="KW-1185">Reference proteome</keyword>
<organism evidence="3 4">
    <name type="scientific">Puccinia sorghi</name>
    <dbReference type="NCBI Taxonomy" id="27349"/>
    <lineage>
        <taxon>Eukaryota</taxon>
        <taxon>Fungi</taxon>
        <taxon>Dikarya</taxon>
        <taxon>Basidiomycota</taxon>
        <taxon>Pucciniomycotina</taxon>
        <taxon>Pucciniomycetes</taxon>
        <taxon>Pucciniales</taxon>
        <taxon>Pucciniaceae</taxon>
        <taxon>Puccinia</taxon>
    </lineage>
</organism>
<dbReference type="VEuPathDB" id="FungiDB:VP01_1283g2"/>
<keyword evidence="2" id="KW-0812">Transmembrane</keyword>
<feature type="transmembrane region" description="Helical" evidence="2">
    <location>
        <begin position="374"/>
        <end position="396"/>
    </location>
</feature>
<feature type="compositionally biased region" description="Polar residues" evidence="1">
    <location>
        <begin position="186"/>
        <end position="201"/>
    </location>
</feature>
<dbReference type="AlphaFoldDB" id="A0A0L6VNK0"/>
<evidence type="ECO:0000313" key="3">
    <source>
        <dbReference type="EMBL" id="KNZ62328.1"/>
    </source>
</evidence>
<dbReference type="EMBL" id="LAVV01003154">
    <property type="protein sequence ID" value="KNZ62328.1"/>
    <property type="molecule type" value="Genomic_DNA"/>
</dbReference>
<accession>A0A0L6VNK0</accession>
<feature type="region of interest" description="Disordered" evidence="1">
    <location>
        <begin position="143"/>
        <end position="219"/>
    </location>
</feature>